<evidence type="ECO:0000256" key="1">
    <source>
        <dbReference type="SAM" id="Coils"/>
    </source>
</evidence>
<feature type="compositionally biased region" description="Low complexity" evidence="2">
    <location>
        <begin position="19"/>
        <end position="32"/>
    </location>
</feature>
<evidence type="ECO:0000313" key="5">
    <source>
        <dbReference type="Proteomes" id="UP000198406"/>
    </source>
</evidence>
<feature type="region of interest" description="Disordered" evidence="2">
    <location>
        <begin position="1"/>
        <end position="32"/>
    </location>
</feature>
<organism evidence="4 5">
    <name type="scientific">Fistulifera solaris</name>
    <name type="common">Oleaginous diatom</name>
    <dbReference type="NCBI Taxonomy" id="1519565"/>
    <lineage>
        <taxon>Eukaryota</taxon>
        <taxon>Sar</taxon>
        <taxon>Stramenopiles</taxon>
        <taxon>Ochrophyta</taxon>
        <taxon>Bacillariophyta</taxon>
        <taxon>Bacillariophyceae</taxon>
        <taxon>Bacillariophycidae</taxon>
        <taxon>Naviculales</taxon>
        <taxon>Naviculaceae</taxon>
        <taxon>Fistulifera</taxon>
    </lineage>
</organism>
<proteinExistence type="predicted"/>
<name>A0A1Z5KQM7_FISSO</name>
<dbReference type="PROSITE" id="PS00036">
    <property type="entry name" value="BZIP_BASIC"/>
    <property type="match status" value="1"/>
</dbReference>
<sequence length="405" mass="45030">MSAPNNHVHASSANEETKSFLPSFSSSSTVAAVPSVLPTTEEDFRKALQEAFLQGTQAATLPKSPEEFAQALQEAFARGAQAAVGRKPAPGLLSSVVSCPDLYRAASPVLPFAAAAPPPEALAAATIPHNEHPQHRVVLPAPVETRSYSMPDMTALQQEDLKRQNRLARNRASARQRRLRKKHLVESYEAQVIALEQRLQKLHNLQWGETSTELLNALSLDRGQDELKSTERQQAAAQALAQQLQAVLQLEQVMEEQFAVYQVAMGNTHFLGEGDEELALELTDEQRLVLQEQAKTWQEEWDALQTTKEMLQALQEHEWLWKNGIHEAAEPFKSLLSKQQRTKWYIWADANGEALDELYVVEPQYADGPLFQFGTEDLMPEDAAKLKQATNGGSVGGEGQFDWTF</sequence>
<feature type="domain" description="BZIP" evidence="3">
    <location>
        <begin position="160"/>
        <end position="202"/>
    </location>
</feature>
<dbReference type="InParanoid" id="A0A1Z5KQM7"/>
<feature type="coiled-coil region" evidence="1">
    <location>
        <begin position="185"/>
        <end position="247"/>
    </location>
</feature>
<evidence type="ECO:0000259" key="3">
    <source>
        <dbReference type="PROSITE" id="PS50217"/>
    </source>
</evidence>
<dbReference type="SUPFAM" id="SSF57959">
    <property type="entry name" value="Leucine zipper domain"/>
    <property type="match status" value="1"/>
</dbReference>
<dbReference type="InterPro" id="IPR046347">
    <property type="entry name" value="bZIP_sf"/>
</dbReference>
<dbReference type="InterPro" id="IPR004827">
    <property type="entry name" value="bZIP"/>
</dbReference>
<keyword evidence="5" id="KW-1185">Reference proteome</keyword>
<comment type="caution">
    <text evidence="4">The sequence shown here is derived from an EMBL/GenBank/DDBJ whole genome shotgun (WGS) entry which is preliminary data.</text>
</comment>
<reference evidence="4 5" key="1">
    <citation type="journal article" date="2015" name="Plant Cell">
        <title>Oil accumulation by the oleaginous diatom Fistulifera solaris as revealed by the genome and transcriptome.</title>
        <authorList>
            <person name="Tanaka T."/>
            <person name="Maeda Y."/>
            <person name="Veluchamy A."/>
            <person name="Tanaka M."/>
            <person name="Abida H."/>
            <person name="Marechal E."/>
            <person name="Bowler C."/>
            <person name="Muto M."/>
            <person name="Sunaga Y."/>
            <person name="Tanaka M."/>
            <person name="Yoshino T."/>
            <person name="Taniguchi T."/>
            <person name="Fukuda Y."/>
            <person name="Nemoto M."/>
            <person name="Matsumoto M."/>
            <person name="Wong P.S."/>
            <person name="Aburatani S."/>
            <person name="Fujibuchi W."/>
        </authorList>
    </citation>
    <scope>NUCLEOTIDE SEQUENCE [LARGE SCALE GENOMIC DNA]</scope>
    <source>
        <strain evidence="4 5">JPCC DA0580</strain>
    </source>
</reference>
<dbReference type="EMBL" id="BDSP01000271">
    <property type="protein sequence ID" value="GAX28238.1"/>
    <property type="molecule type" value="Genomic_DNA"/>
</dbReference>
<feature type="compositionally biased region" description="Polar residues" evidence="2">
    <location>
        <begin position="1"/>
        <end position="14"/>
    </location>
</feature>
<dbReference type="PROSITE" id="PS50217">
    <property type="entry name" value="BZIP"/>
    <property type="match status" value="1"/>
</dbReference>
<dbReference type="GO" id="GO:0003700">
    <property type="term" value="F:DNA-binding transcription factor activity"/>
    <property type="evidence" value="ECO:0007669"/>
    <property type="project" value="InterPro"/>
</dbReference>
<dbReference type="Proteomes" id="UP000198406">
    <property type="component" value="Unassembled WGS sequence"/>
</dbReference>
<protein>
    <recommendedName>
        <fullName evidence="3">BZIP domain-containing protein</fullName>
    </recommendedName>
</protein>
<accession>A0A1Z5KQM7</accession>
<evidence type="ECO:0000313" key="4">
    <source>
        <dbReference type="EMBL" id="GAX28238.1"/>
    </source>
</evidence>
<evidence type="ECO:0000256" key="2">
    <source>
        <dbReference type="SAM" id="MobiDB-lite"/>
    </source>
</evidence>
<dbReference type="OrthoDB" id="158712at2759"/>
<gene>
    <name evidence="4" type="ORF">FisN_27Hh113</name>
</gene>
<keyword evidence="1" id="KW-0175">Coiled coil</keyword>
<dbReference type="Gene3D" id="1.20.5.170">
    <property type="match status" value="1"/>
</dbReference>
<dbReference type="AlphaFoldDB" id="A0A1Z5KQM7"/>